<evidence type="ECO:0000313" key="2">
    <source>
        <dbReference type="Proteomes" id="UP000036850"/>
    </source>
</evidence>
<accession>A0A0L0ETE2</accession>
<protein>
    <submittedName>
        <fullName evidence="1">Uncharacterized protein</fullName>
    </submittedName>
</protein>
<dbReference type="PATRIC" id="fig|43658.6.peg.626"/>
<sequence length="155" mass="17155">MILNTFIQGAVNARSQHVSVKAENAATTSRNQHTQANSSSVQHAWESFREEVDSDPVFARKMAEAITYIPNRMSVNLSDLPPLTDLDGQKRWAEQAAEFNKVAEQVTAQRVALFKRMKGEGASDAAIFNEMIAFNKALPMDYQVKAGMLSVHQSA</sequence>
<organism evidence="1 2">
    <name type="scientific">Pseudoalteromonas rubra</name>
    <dbReference type="NCBI Taxonomy" id="43658"/>
    <lineage>
        <taxon>Bacteria</taxon>
        <taxon>Pseudomonadati</taxon>
        <taxon>Pseudomonadota</taxon>
        <taxon>Gammaproteobacteria</taxon>
        <taxon>Alteromonadales</taxon>
        <taxon>Pseudoalteromonadaceae</taxon>
        <taxon>Pseudoalteromonas</taxon>
    </lineage>
</organism>
<reference evidence="2" key="1">
    <citation type="submission" date="2015-07" db="EMBL/GenBank/DDBJ databases">
        <title>Draft genome sequence of a Pseudoalteromonas rubra strain, OCN096, isolated from Kaneohe Bay, Oahu, Hawaii.</title>
        <authorList>
            <person name="Beurmann S."/>
            <person name="Ushijima B."/>
            <person name="Belcaid M."/>
            <person name="Callahan S.M."/>
            <person name="Aeby G.S."/>
        </authorList>
    </citation>
    <scope>NUCLEOTIDE SEQUENCE [LARGE SCALE GENOMIC DNA]</scope>
    <source>
        <strain evidence="2">OCN096</strain>
    </source>
</reference>
<dbReference type="AlphaFoldDB" id="A0A0L0ETE2"/>
<dbReference type="EMBL" id="LFZX01000090">
    <property type="protein sequence ID" value="KNC67148.1"/>
    <property type="molecule type" value="Genomic_DNA"/>
</dbReference>
<dbReference type="Proteomes" id="UP000036850">
    <property type="component" value="Unassembled WGS sequence"/>
</dbReference>
<dbReference type="OrthoDB" id="6289186at2"/>
<name>A0A0L0ETE2_9GAMM</name>
<proteinExistence type="predicted"/>
<gene>
    <name evidence="1" type="ORF">AC626_12595</name>
</gene>
<comment type="caution">
    <text evidence="1">The sequence shown here is derived from an EMBL/GenBank/DDBJ whole genome shotgun (WGS) entry which is preliminary data.</text>
</comment>
<evidence type="ECO:0000313" key="1">
    <source>
        <dbReference type="EMBL" id="KNC67148.1"/>
    </source>
</evidence>